<dbReference type="InterPro" id="IPR011042">
    <property type="entry name" value="6-blade_b-propeller_TolB-like"/>
</dbReference>
<dbReference type="SUPFAM" id="SSF82171">
    <property type="entry name" value="DPP6 N-terminal domain-like"/>
    <property type="match status" value="1"/>
</dbReference>
<sequence length="817" mass="88342">MMRLSGITLLSGAITGLLAAASAGAQFDGRYPRVDDFGHQIYLEQHELPILAHGAREPAPAPDGQHLAFAARGWIWLLDMDTGVATQLTSSPDIDARPRWSPDGTRLAFVRDNGNDTMVVVRDMRSGRETVIDTSTMDLDPEFSGDGDYLFYTSGVGGSLGLWRYHLASGAETMLTDLPQVERNARRINTRDALLYLHGTGAYRSLRLRDFISGEDEAVVENTLTYHLTADVHPEHDVIVFASPTGNDYHLYTMDLSDPRVHSQITFGTGFAQNPAYSADGTMVYFDEPDADQQFHLYAVPAYGGAVQRVAITRWDPAAPQGQLVIETRDEAGEPVAARLSVESADGRSIPSPVGPTYYDSQTGRHYFYSQGRLQLDVPAGRYRVIAARGPMHMLARGEVRVQRGGSAELTLSPEEIWDAADAGYVSADYHIHLNGDGQHRASHADTMASILGEDLDHIAPMSWNRWERLIDREIVGMETAEDGHIVHQAQEVRSHFHGHIGLIGASEPFFPWFFGPANPALGDPDLTNGAVFEHADATGGFATYVHPIGDDDGPFAGDAPSGIPLEMVADSLLADRVGIEMVCAWTSPLGNAELWYRFLNVGRPVVAMSGTDTWTDFHRTPPPGTGRAYVRAIDRIDDFGAVLDAAIAGESFVTTGPALVFELGDGSRPGGVTSAGETSWQVQLASAVALDRVEIIVNGQVVQSLGGIEAGTSTVLSGNIVLPEAGWVAARAYTSERQADAWPTFHMRPFAHSSPIWIAEVGSTDPAAAAAAAADLMAALDVSEARALDAYGDVAITRLQARFEEARAYLRGFMTE</sequence>
<dbReference type="EMBL" id="JAZDRP010000005">
    <property type="protein sequence ID" value="MEE2526509.1"/>
    <property type="molecule type" value="Genomic_DNA"/>
</dbReference>
<reference evidence="3 4" key="1">
    <citation type="submission" date="2024-01" db="EMBL/GenBank/DDBJ databases">
        <title>Hyphobacterium bacterium isolated from marine sediment.</title>
        <authorList>
            <person name="Zhao S."/>
        </authorList>
    </citation>
    <scope>NUCLEOTIDE SEQUENCE [LARGE SCALE GENOMIC DNA]</scope>
    <source>
        <strain evidence="4">HN65</strain>
    </source>
</reference>
<gene>
    <name evidence="3" type="ORF">V0U79_09035</name>
</gene>
<comment type="caution">
    <text evidence="3">The sequence shown here is derived from an EMBL/GenBank/DDBJ whole genome shotgun (WGS) entry which is preliminary data.</text>
</comment>
<dbReference type="NCBIfam" id="NF038032">
    <property type="entry name" value="CehA_McbA_metalo"/>
    <property type="match status" value="1"/>
</dbReference>
<protein>
    <submittedName>
        <fullName evidence="3">CehA/McbA family metallohydrolase</fullName>
    </submittedName>
</protein>
<proteinExistence type="inferred from homology"/>
<evidence type="ECO:0000256" key="2">
    <source>
        <dbReference type="SAM" id="SignalP"/>
    </source>
</evidence>
<dbReference type="RefSeq" id="WP_330199173.1">
    <property type="nucleotide sequence ID" value="NZ_JAZDRP010000005.1"/>
</dbReference>
<dbReference type="InterPro" id="IPR011659">
    <property type="entry name" value="WD40"/>
</dbReference>
<dbReference type="Gene3D" id="2.120.10.30">
    <property type="entry name" value="TolB, C-terminal domain"/>
    <property type="match status" value="2"/>
</dbReference>
<feature type="signal peptide" evidence="2">
    <location>
        <begin position="1"/>
        <end position="25"/>
    </location>
</feature>
<name>A0ABU7LSE5_9PROT</name>
<evidence type="ECO:0000313" key="3">
    <source>
        <dbReference type="EMBL" id="MEE2526509.1"/>
    </source>
</evidence>
<feature type="chain" id="PRO_5046669468" evidence="2">
    <location>
        <begin position="26"/>
        <end position="817"/>
    </location>
</feature>
<evidence type="ECO:0000313" key="4">
    <source>
        <dbReference type="Proteomes" id="UP001354971"/>
    </source>
</evidence>
<keyword evidence="2" id="KW-0732">Signal</keyword>
<accession>A0ABU7LSE5</accession>
<evidence type="ECO:0000256" key="1">
    <source>
        <dbReference type="ARBA" id="ARBA00009820"/>
    </source>
</evidence>
<dbReference type="Pfam" id="PF07676">
    <property type="entry name" value="PD40"/>
    <property type="match status" value="3"/>
</dbReference>
<organism evidence="3 4">
    <name type="scientific">Hyphobacterium lacteum</name>
    <dbReference type="NCBI Taxonomy" id="3116575"/>
    <lineage>
        <taxon>Bacteria</taxon>
        <taxon>Pseudomonadati</taxon>
        <taxon>Pseudomonadota</taxon>
        <taxon>Alphaproteobacteria</taxon>
        <taxon>Maricaulales</taxon>
        <taxon>Maricaulaceae</taxon>
        <taxon>Hyphobacterium</taxon>
    </lineage>
</organism>
<keyword evidence="4" id="KW-1185">Reference proteome</keyword>
<dbReference type="PANTHER" id="PTHR36842">
    <property type="entry name" value="PROTEIN TOLB HOMOLOG"/>
    <property type="match status" value="1"/>
</dbReference>
<dbReference type="Proteomes" id="UP001354971">
    <property type="component" value="Unassembled WGS sequence"/>
</dbReference>
<comment type="similarity">
    <text evidence="1">Belongs to the TolB family.</text>
</comment>
<dbReference type="PANTHER" id="PTHR36842:SF1">
    <property type="entry name" value="PROTEIN TOLB"/>
    <property type="match status" value="1"/>
</dbReference>